<dbReference type="Proteomes" id="UP000326396">
    <property type="component" value="Linkage Group LG10"/>
</dbReference>
<proteinExistence type="predicted"/>
<evidence type="ECO:0000313" key="1">
    <source>
        <dbReference type="EMBL" id="KAD7116733.1"/>
    </source>
</evidence>
<dbReference type="EMBL" id="SZYD01000002">
    <property type="protein sequence ID" value="KAD7116733.1"/>
    <property type="molecule type" value="Genomic_DNA"/>
</dbReference>
<protein>
    <submittedName>
        <fullName evidence="1">Uncharacterized protein</fullName>
    </submittedName>
</protein>
<organism evidence="1 2">
    <name type="scientific">Mikania micrantha</name>
    <name type="common">bitter vine</name>
    <dbReference type="NCBI Taxonomy" id="192012"/>
    <lineage>
        <taxon>Eukaryota</taxon>
        <taxon>Viridiplantae</taxon>
        <taxon>Streptophyta</taxon>
        <taxon>Embryophyta</taxon>
        <taxon>Tracheophyta</taxon>
        <taxon>Spermatophyta</taxon>
        <taxon>Magnoliopsida</taxon>
        <taxon>eudicotyledons</taxon>
        <taxon>Gunneridae</taxon>
        <taxon>Pentapetalae</taxon>
        <taxon>asterids</taxon>
        <taxon>campanulids</taxon>
        <taxon>Asterales</taxon>
        <taxon>Asteraceae</taxon>
        <taxon>Asteroideae</taxon>
        <taxon>Heliantheae alliance</taxon>
        <taxon>Eupatorieae</taxon>
        <taxon>Mikania</taxon>
    </lineage>
</organism>
<dbReference type="AlphaFoldDB" id="A0A5N6PU45"/>
<sequence>MISPPFCHEPRDWFYGMPRYRQGFVPIVNSVVKEVEKKILKASPDVPRKINGLQKKFLVLDQSGDQTTLIYHTSIQCAPFEALYGRKCRSPICWSEADTTTHPPAADVNHRRHHPQASVFFKGTFSDLRFSQPRFSDPAFGHHPVNHRRRCKPLSPPPCLRPPAATSAYYVVPVTTDGQIVA</sequence>
<gene>
    <name evidence="1" type="ORF">E3N88_04001</name>
</gene>
<accession>A0A5N6PU45</accession>
<reference evidence="1 2" key="1">
    <citation type="submission" date="2019-05" db="EMBL/GenBank/DDBJ databases">
        <title>Mikania micrantha, genome provides insights into the molecular mechanism of rapid growth.</title>
        <authorList>
            <person name="Liu B."/>
        </authorList>
    </citation>
    <scope>NUCLEOTIDE SEQUENCE [LARGE SCALE GENOMIC DNA]</scope>
    <source>
        <strain evidence="1">NLD-2019</strain>
        <tissue evidence="1">Leaf</tissue>
    </source>
</reference>
<name>A0A5N6PU45_9ASTR</name>
<keyword evidence="2" id="KW-1185">Reference proteome</keyword>
<evidence type="ECO:0000313" key="2">
    <source>
        <dbReference type="Proteomes" id="UP000326396"/>
    </source>
</evidence>
<comment type="caution">
    <text evidence="1">The sequence shown here is derived from an EMBL/GenBank/DDBJ whole genome shotgun (WGS) entry which is preliminary data.</text>
</comment>
<dbReference type="OrthoDB" id="777433at2759"/>